<proteinExistence type="predicted"/>
<dbReference type="SUPFAM" id="SSF49899">
    <property type="entry name" value="Concanavalin A-like lectins/glucanases"/>
    <property type="match status" value="1"/>
</dbReference>
<sequence length="220" mass="25727">MKRCKWVTMSFGILMMTTFTVSAQKLEKMNWFNEPAQWSIPNAKTFKMYVTPKTDYWRITHYGFTVDDAPFYYAVYGGEFEAKVKIKGDYKTNFDQMGLMIRVNEEQWIKTGIEFVSGNQNISTVVTHGTSDWSVIKLENAPRFIWIKAVRRLDAVEVFYSYDDKEYTMMRTCYLQDNIPVQVGLMAASPDGTGFEAVFEDFSVKPLPDKRRSEWAERQH</sequence>
<feature type="chain" id="PRO_5045956403" evidence="1">
    <location>
        <begin position="24"/>
        <end position="220"/>
    </location>
</feature>
<dbReference type="Gene3D" id="2.60.120.200">
    <property type="match status" value="1"/>
</dbReference>
<dbReference type="PIRSF" id="PIRSF022704">
    <property type="entry name" value="UCP022704"/>
    <property type="match status" value="1"/>
</dbReference>
<protein>
    <submittedName>
        <fullName evidence="2">DUF1349 domain-containing protein</fullName>
    </submittedName>
</protein>
<dbReference type="Proteomes" id="UP001205603">
    <property type="component" value="Unassembled WGS sequence"/>
</dbReference>
<reference evidence="2 3" key="1">
    <citation type="submission" date="2022-07" db="EMBL/GenBank/DDBJ databases">
        <title>Fecal culturing of patients with breast cancer.</title>
        <authorList>
            <person name="Teng N.M.Y."/>
            <person name="Kiu R."/>
            <person name="Evans R."/>
            <person name="Baker D.J."/>
            <person name="Zenner C."/>
            <person name="Robinson S.D."/>
            <person name="Hall L.J."/>
        </authorList>
    </citation>
    <scope>NUCLEOTIDE SEQUENCE [LARGE SCALE GENOMIC DNA]</scope>
    <source>
        <strain evidence="2 3">LH1063</strain>
    </source>
</reference>
<dbReference type="InterPro" id="IPR009784">
    <property type="entry name" value="DUF1349"/>
</dbReference>
<comment type="caution">
    <text evidence="2">The sequence shown here is derived from an EMBL/GenBank/DDBJ whole genome shotgun (WGS) entry which is preliminary data.</text>
</comment>
<dbReference type="Pfam" id="PF07081">
    <property type="entry name" value="DUF1349"/>
    <property type="match status" value="1"/>
</dbReference>
<organism evidence="2 3">
    <name type="scientific">Coprobacter tertius</name>
    <dbReference type="NCBI Taxonomy" id="2944915"/>
    <lineage>
        <taxon>Bacteria</taxon>
        <taxon>Pseudomonadati</taxon>
        <taxon>Bacteroidota</taxon>
        <taxon>Bacteroidia</taxon>
        <taxon>Bacteroidales</taxon>
        <taxon>Barnesiellaceae</taxon>
        <taxon>Coprobacter</taxon>
    </lineage>
</organism>
<dbReference type="PANTHER" id="PTHR35332">
    <property type="entry name" value="REGULATION OF ENOLASE PROTEIN 1"/>
    <property type="match status" value="1"/>
</dbReference>
<dbReference type="EMBL" id="JANDHW010000004">
    <property type="protein sequence ID" value="MCP9611447.1"/>
    <property type="molecule type" value="Genomic_DNA"/>
</dbReference>
<keyword evidence="1" id="KW-0732">Signal</keyword>
<name>A0ABT1MFN2_9BACT</name>
<evidence type="ECO:0000256" key="1">
    <source>
        <dbReference type="SAM" id="SignalP"/>
    </source>
</evidence>
<evidence type="ECO:0000313" key="3">
    <source>
        <dbReference type="Proteomes" id="UP001205603"/>
    </source>
</evidence>
<evidence type="ECO:0000313" key="2">
    <source>
        <dbReference type="EMBL" id="MCP9611447.1"/>
    </source>
</evidence>
<dbReference type="InterPro" id="IPR013320">
    <property type="entry name" value="ConA-like_dom_sf"/>
</dbReference>
<gene>
    <name evidence="2" type="ORF">NMU02_05015</name>
</gene>
<keyword evidence="3" id="KW-1185">Reference proteome</keyword>
<dbReference type="InterPro" id="IPR015987">
    <property type="entry name" value="UCP022704"/>
</dbReference>
<accession>A0ABT1MFN2</accession>
<dbReference type="PANTHER" id="PTHR35332:SF2">
    <property type="entry name" value="REGULATION OF ENOLASE PROTEIN 1"/>
    <property type="match status" value="1"/>
</dbReference>
<feature type="signal peptide" evidence="1">
    <location>
        <begin position="1"/>
        <end position="23"/>
    </location>
</feature>